<evidence type="ECO:0000313" key="3">
    <source>
        <dbReference type="Proteomes" id="UP000178227"/>
    </source>
</evidence>
<dbReference type="GO" id="GO:0008168">
    <property type="term" value="F:methyltransferase activity"/>
    <property type="evidence" value="ECO:0007669"/>
    <property type="project" value="InterPro"/>
</dbReference>
<dbReference type="PANTHER" id="PTHR18895:SF74">
    <property type="entry name" value="MTRF1L RELEASE FACTOR GLUTAMINE METHYLTRANSFERASE"/>
    <property type="match status" value="1"/>
</dbReference>
<dbReference type="InterPro" id="IPR007848">
    <property type="entry name" value="Small_mtfrase_dom"/>
</dbReference>
<protein>
    <recommendedName>
        <fullName evidence="1">Methyltransferase small domain-containing protein</fullName>
    </recommendedName>
</protein>
<dbReference type="AlphaFoldDB" id="A0A1F8GA12"/>
<organism evidence="2 3">
    <name type="scientific">Candidatus Yanofskybacteria bacterium RIFCSPLOWO2_01_FULL_42_49</name>
    <dbReference type="NCBI Taxonomy" id="1802694"/>
    <lineage>
        <taxon>Bacteria</taxon>
        <taxon>Candidatus Yanofskyibacteriota</taxon>
    </lineage>
</organism>
<dbReference type="Gene3D" id="3.40.50.150">
    <property type="entry name" value="Vaccinia Virus protein VP39"/>
    <property type="match status" value="1"/>
</dbReference>
<sequence length="241" mass="27743">MKHIRYNNIEVVYKEKLHGGGIRFGQQFIPIVKERFGHVGHIFEFCAGPGFIGFSLLANNLCDKLTVADINPEAVKVLSETVKKNGLESKVAVYLSDCLDSIPETEKWDLVVSNPPHVFCANEDEHKKNIILFDPNFNIHKRFYRDIKKFLKPTGSVLLQEHTESTNIDDFKSMIEENGLKIVDVFTYTSPVKVIGPKNTLGFNFPTLRKIFNPFKVYRAAKRRLWPNKPRNYYFIHAKIA</sequence>
<dbReference type="Proteomes" id="UP000178227">
    <property type="component" value="Unassembled WGS sequence"/>
</dbReference>
<dbReference type="SUPFAM" id="SSF53335">
    <property type="entry name" value="S-adenosyl-L-methionine-dependent methyltransferases"/>
    <property type="match status" value="1"/>
</dbReference>
<accession>A0A1F8GA12</accession>
<feature type="domain" description="Methyltransferase small" evidence="1">
    <location>
        <begin position="35"/>
        <end position="122"/>
    </location>
</feature>
<dbReference type="InterPro" id="IPR029063">
    <property type="entry name" value="SAM-dependent_MTases_sf"/>
</dbReference>
<name>A0A1F8GA12_9BACT</name>
<gene>
    <name evidence="2" type="ORF">A2918_03320</name>
</gene>
<evidence type="ECO:0000259" key="1">
    <source>
        <dbReference type="Pfam" id="PF05175"/>
    </source>
</evidence>
<proteinExistence type="predicted"/>
<dbReference type="STRING" id="1802694.A2918_03320"/>
<reference evidence="2 3" key="1">
    <citation type="journal article" date="2016" name="Nat. Commun.">
        <title>Thousands of microbial genomes shed light on interconnected biogeochemical processes in an aquifer system.</title>
        <authorList>
            <person name="Anantharaman K."/>
            <person name="Brown C.T."/>
            <person name="Hug L.A."/>
            <person name="Sharon I."/>
            <person name="Castelle C.J."/>
            <person name="Probst A.J."/>
            <person name="Thomas B.C."/>
            <person name="Singh A."/>
            <person name="Wilkins M.J."/>
            <person name="Karaoz U."/>
            <person name="Brodie E.L."/>
            <person name="Williams K.H."/>
            <person name="Hubbard S.S."/>
            <person name="Banfield J.F."/>
        </authorList>
    </citation>
    <scope>NUCLEOTIDE SEQUENCE [LARGE SCALE GENOMIC DNA]</scope>
</reference>
<dbReference type="CDD" id="cd02440">
    <property type="entry name" value="AdoMet_MTases"/>
    <property type="match status" value="1"/>
</dbReference>
<comment type="caution">
    <text evidence="2">The sequence shown here is derived from an EMBL/GenBank/DDBJ whole genome shotgun (WGS) entry which is preliminary data.</text>
</comment>
<dbReference type="Pfam" id="PF05175">
    <property type="entry name" value="MTS"/>
    <property type="match status" value="1"/>
</dbReference>
<evidence type="ECO:0000313" key="2">
    <source>
        <dbReference type="EMBL" id="OGN22163.1"/>
    </source>
</evidence>
<dbReference type="InterPro" id="IPR050320">
    <property type="entry name" value="N5-glutamine_MTase"/>
</dbReference>
<dbReference type="EMBL" id="MGKI01000014">
    <property type="protein sequence ID" value="OGN22163.1"/>
    <property type="molecule type" value="Genomic_DNA"/>
</dbReference>
<dbReference type="PANTHER" id="PTHR18895">
    <property type="entry name" value="HEMK METHYLTRANSFERASE"/>
    <property type="match status" value="1"/>
</dbReference>